<dbReference type="RefSeq" id="WP_182457267.1">
    <property type="nucleotide sequence ID" value="NZ_CP059732.1"/>
</dbReference>
<protein>
    <submittedName>
        <fullName evidence="1">Four helix bundle protein</fullName>
    </submittedName>
</protein>
<dbReference type="PANTHER" id="PTHR38471:SF2">
    <property type="entry name" value="FOUR HELIX BUNDLE PROTEIN"/>
    <property type="match status" value="1"/>
</dbReference>
<dbReference type="CDD" id="cd16377">
    <property type="entry name" value="23S_rRNA_IVP_like"/>
    <property type="match status" value="1"/>
</dbReference>
<accession>A0A7G5GMV0</accession>
<dbReference type="PANTHER" id="PTHR38471">
    <property type="entry name" value="FOUR HELIX BUNDLE PROTEIN"/>
    <property type="match status" value="1"/>
</dbReference>
<name>A0A7G5GMV0_9BACT</name>
<gene>
    <name evidence="1" type="ORF">H3H32_19380</name>
</gene>
<sequence length="139" mass="16000">MPTINRIEDLQAWQKARWLSSNIHQTTRDKLFQDDLDLKRQIRRSGGSVMDNIAEGFGRGNRGEFIQFLGIARGSLTEVKSQLYRSLDNQYLTKLIFDDLYSQADEVGRIIDKLLLYLNNSTNKGRRYSKGTDGDNVEP</sequence>
<dbReference type="InterPro" id="IPR036583">
    <property type="entry name" value="23S_rRNA_IVS_sf"/>
</dbReference>
<dbReference type="NCBIfam" id="TIGR02436">
    <property type="entry name" value="four helix bundle protein"/>
    <property type="match status" value="1"/>
</dbReference>
<dbReference type="Gene3D" id="1.20.1440.60">
    <property type="entry name" value="23S rRNA-intervening sequence"/>
    <property type="match status" value="1"/>
</dbReference>
<dbReference type="SUPFAM" id="SSF158446">
    <property type="entry name" value="IVS-encoded protein-like"/>
    <property type="match status" value="1"/>
</dbReference>
<dbReference type="InterPro" id="IPR012657">
    <property type="entry name" value="23S_rRNA-intervening_sequence"/>
</dbReference>
<keyword evidence="2" id="KW-1185">Reference proteome</keyword>
<evidence type="ECO:0000313" key="2">
    <source>
        <dbReference type="Proteomes" id="UP000515369"/>
    </source>
</evidence>
<dbReference type="KEGG" id="sfol:H3H32_19380"/>
<dbReference type="AlphaFoldDB" id="A0A7G5GMV0"/>
<dbReference type="EMBL" id="CP059732">
    <property type="protein sequence ID" value="QMW00192.1"/>
    <property type="molecule type" value="Genomic_DNA"/>
</dbReference>
<proteinExistence type="predicted"/>
<evidence type="ECO:0000313" key="1">
    <source>
        <dbReference type="EMBL" id="QMW00192.1"/>
    </source>
</evidence>
<dbReference type="Pfam" id="PF05635">
    <property type="entry name" value="23S_rRNA_IVP"/>
    <property type="match status" value="1"/>
</dbReference>
<reference evidence="1 2" key="1">
    <citation type="submission" date="2020-07" db="EMBL/GenBank/DDBJ databases">
        <title>Spirosoma foliorum sp. nov., isolated from the leaves on the Nejang mountain Korea, Republic of.</title>
        <authorList>
            <person name="Ho H."/>
            <person name="Lee Y.-J."/>
            <person name="Nurcahyanto D.-A."/>
            <person name="Kim S.-G."/>
        </authorList>
    </citation>
    <scope>NUCLEOTIDE SEQUENCE [LARGE SCALE GENOMIC DNA]</scope>
    <source>
        <strain evidence="1 2">PL0136</strain>
    </source>
</reference>
<organism evidence="1 2">
    <name type="scientific">Spirosoma foliorum</name>
    <dbReference type="NCBI Taxonomy" id="2710596"/>
    <lineage>
        <taxon>Bacteria</taxon>
        <taxon>Pseudomonadati</taxon>
        <taxon>Bacteroidota</taxon>
        <taxon>Cytophagia</taxon>
        <taxon>Cytophagales</taxon>
        <taxon>Cytophagaceae</taxon>
        <taxon>Spirosoma</taxon>
    </lineage>
</organism>
<dbReference type="Proteomes" id="UP000515369">
    <property type="component" value="Chromosome"/>
</dbReference>